<gene>
    <name evidence="4" type="ORF">H9723_07940</name>
</gene>
<dbReference type="SUPFAM" id="SSF51735">
    <property type="entry name" value="NAD(P)-binding Rossmann-fold domains"/>
    <property type="match status" value="1"/>
</dbReference>
<dbReference type="PANTHER" id="PTHR48107">
    <property type="entry name" value="NADPH-DEPENDENT ALDEHYDE REDUCTASE-LIKE PROTEIN, CHLOROPLASTIC-RELATED"/>
    <property type="match status" value="1"/>
</dbReference>
<dbReference type="GO" id="GO:0047936">
    <property type="term" value="F:glucose 1-dehydrogenase [NAD(P)+] activity"/>
    <property type="evidence" value="ECO:0007669"/>
    <property type="project" value="UniProtKB-EC"/>
</dbReference>
<dbReference type="EMBL" id="DXAY01000184">
    <property type="protein sequence ID" value="HIZ75151.1"/>
    <property type="molecule type" value="Genomic_DNA"/>
</dbReference>
<evidence type="ECO:0000256" key="2">
    <source>
        <dbReference type="ARBA" id="ARBA00023002"/>
    </source>
</evidence>
<comment type="caution">
    <text evidence="4">The sequence shown here is derived from an EMBL/GenBank/DDBJ whole genome shotgun (WGS) entry which is preliminary data.</text>
</comment>
<dbReference type="InterPro" id="IPR002347">
    <property type="entry name" value="SDR_fam"/>
</dbReference>
<evidence type="ECO:0000313" key="4">
    <source>
        <dbReference type="EMBL" id="HIZ75151.1"/>
    </source>
</evidence>
<dbReference type="PRINTS" id="PR00081">
    <property type="entry name" value="GDHRDH"/>
</dbReference>
<evidence type="ECO:0000313" key="5">
    <source>
        <dbReference type="Proteomes" id="UP000824116"/>
    </source>
</evidence>
<keyword evidence="2 4" id="KW-0560">Oxidoreductase</keyword>
<dbReference type="InterPro" id="IPR036291">
    <property type="entry name" value="NAD(P)-bd_dom_sf"/>
</dbReference>
<dbReference type="GO" id="GO:0008206">
    <property type="term" value="P:bile acid metabolic process"/>
    <property type="evidence" value="ECO:0007669"/>
    <property type="project" value="UniProtKB-ARBA"/>
</dbReference>
<accession>A0A9D2GAJ2</accession>
<reference evidence="4" key="1">
    <citation type="journal article" date="2021" name="PeerJ">
        <title>Extensive microbial diversity within the chicken gut microbiome revealed by metagenomics and culture.</title>
        <authorList>
            <person name="Gilroy R."/>
            <person name="Ravi A."/>
            <person name="Getino M."/>
            <person name="Pursley I."/>
            <person name="Horton D.L."/>
            <person name="Alikhan N.F."/>
            <person name="Baker D."/>
            <person name="Gharbi K."/>
            <person name="Hall N."/>
            <person name="Watson M."/>
            <person name="Adriaenssens E.M."/>
            <person name="Foster-Nyarko E."/>
            <person name="Jarju S."/>
            <person name="Secka A."/>
            <person name="Antonio M."/>
            <person name="Oren A."/>
            <person name="Chaudhuri R.R."/>
            <person name="La Ragione R."/>
            <person name="Hildebrand F."/>
            <person name="Pallen M.J."/>
        </authorList>
    </citation>
    <scope>NUCLEOTIDE SEQUENCE</scope>
    <source>
        <strain evidence="4">CHK196-3914</strain>
    </source>
</reference>
<dbReference type="InterPro" id="IPR020904">
    <property type="entry name" value="Sc_DH/Rdtase_CS"/>
</dbReference>
<dbReference type="AlphaFoldDB" id="A0A9D2GAJ2"/>
<dbReference type="CDD" id="cd05355">
    <property type="entry name" value="SDR_c1"/>
    <property type="match status" value="1"/>
</dbReference>
<dbReference type="PROSITE" id="PS00061">
    <property type="entry name" value="ADH_SHORT"/>
    <property type="match status" value="1"/>
</dbReference>
<dbReference type="Pfam" id="PF13561">
    <property type="entry name" value="adh_short_C2"/>
    <property type="match status" value="1"/>
</dbReference>
<feature type="region of interest" description="Disordered" evidence="3">
    <location>
        <begin position="1"/>
        <end position="28"/>
    </location>
</feature>
<comment type="similarity">
    <text evidence="1">Belongs to the short-chain dehydrogenases/reductases (SDR) family.</text>
</comment>
<organism evidence="4 5">
    <name type="scientific">Candidatus Mediterraneibacter stercoravium</name>
    <dbReference type="NCBI Taxonomy" id="2838685"/>
    <lineage>
        <taxon>Bacteria</taxon>
        <taxon>Bacillati</taxon>
        <taxon>Bacillota</taxon>
        <taxon>Clostridia</taxon>
        <taxon>Lachnospirales</taxon>
        <taxon>Lachnospiraceae</taxon>
        <taxon>Mediterraneibacter</taxon>
    </lineage>
</organism>
<dbReference type="EC" id="1.1.1.47" evidence="4"/>
<dbReference type="Proteomes" id="UP000824116">
    <property type="component" value="Unassembled WGS sequence"/>
</dbReference>
<evidence type="ECO:0000256" key="3">
    <source>
        <dbReference type="SAM" id="MobiDB-lite"/>
    </source>
</evidence>
<evidence type="ECO:0000256" key="1">
    <source>
        <dbReference type="ARBA" id="ARBA00006484"/>
    </source>
</evidence>
<dbReference type="Gene3D" id="3.40.50.720">
    <property type="entry name" value="NAD(P)-binding Rossmann-like Domain"/>
    <property type="match status" value="1"/>
</dbReference>
<dbReference type="NCBIfam" id="NF005214">
    <property type="entry name" value="PRK06701.1"/>
    <property type="match status" value="1"/>
</dbReference>
<reference evidence="4" key="2">
    <citation type="submission" date="2021-04" db="EMBL/GenBank/DDBJ databases">
        <authorList>
            <person name="Gilroy R."/>
        </authorList>
    </citation>
    <scope>NUCLEOTIDE SEQUENCE</scope>
    <source>
        <strain evidence="4">CHK196-3914</strain>
    </source>
</reference>
<proteinExistence type="inferred from homology"/>
<dbReference type="FunFam" id="3.40.50.720:FF:000084">
    <property type="entry name" value="Short-chain dehydrogenase reductase"/>
    <property type="match status" value="1"/>
</dbReference>
<protein>
    <submittedName>
        <fullName evidence="4">Glucose 1-dehydrogenase</fullName>
        <ecNumber evidence="4">1.1.1.47</ecNumber>
    </submittedName>
</protein>
<sequence length="292" mass="31816">MRKCINPSRFPSAFPPQHQNCQPGIESRMNPRPVFDDPCYRGSGKLMGRAALITGGDSGIGRAAAIAFAKEGAEVAVAYLNEQKDAEDTKQYIEEMGGNCFLLHGDIRQECTCRQIVRETAKKFGKINILVNNAGVQFPQESIQDISEEQLYTTFEINVFSMYYFVKAVLDYMPECGCIINTASVTAYQGEPDLLDYSATKGAIVSFTRALSQALADRKIRVNAVAPGPIWTPLIPASFSAEKVSVFGKDVPMRRAGQPCELAPAYVYLASDDSSYVTGQVIHVNGGTITGS</sequence>
<dbReference type="PANTHER" id="PTHR48107:SF16">
    <property type="entry name" value="NADPH-DEPENDENT ALDEHYDE REDUCTASE 1, CHLOROPLASTIC"/>
    <property type="match status" value="1"/>
</dbReference>
<dbReference type="PRINTS" id="PR00080">
    <property type="entry name" value="SDRFAMILY"/>
</dbReference>
<dbReference type="NCBIfam" id="NF005559">
    <property type="entry name" value="PRK07231.1"/>
    <property type="match status" value="1"/>
</dbReference>
<name>A0A9D2GAJ2_9FIRM</name>